<evidence type="ECO:0000313" key="2">
    <source>
        <dbReference type="EMBL" id="NWH05867.1"/>
    </source>
</evidence>
<accession>A0A850TC99</accession>
<sequence>MKYLWWIAQILCILISLFFLVFGVDLIRGAYNLNDPFSFIMTFFAASFIILISLTLVLVCTIKMIRVYRRLKPSQVQADRS</sequence>
<dbReference type="AlphaFoldDB" id="A0A850TC99"/>
<feature type="transmembrane region" description="Helical" evidence="1">
    <location>
        <begin position="39"/>
        <end position="62"/>
    </location>
</feature>
<evidence type="ECO:0000256" key="1">
    <source>
        <dbReference type="SAM" id="Phobius"/>
    </source>
</evidence>
<gene>
    <name evidence="2" type="ORF">HXW94_12865</name>
</gene>
<keyword evidence="1" id="KW-0812">Transmembrane</keyword>
<dbReference type="RefSeq" id="WP_178367321.1">
    <property type="nucleotide sequence ID" value="NZ_JACADJ010000049.1"/>
</dbReference>
<evidence type="ECO:0000313" key="3">
    <source>
        <dbReference type="Proteomes" id="UP000553343"/>
    </source>
</evidence>
<comment type="caution">
    <text evidence="2">The sequence shown here is derived from an EMBL/GenBank/DDBJ whole genome shotgun (WGS) entry which is preliminary data.</text>
</comment>
<proteinExistence type="predicted"/>
<dbReference type="Proteomes" id="UP000553343">
    <property type="component" value="Unassembled WGS sequence"/>
</dbReference>
<keyword evidence="1" id="KW-1133">Transmembrane helix</keyword>
<organism evidence="2 3">
    <name type="scientific">Desulfobacter latus</name>
    <dbReference type="NCBI Taxonomy" id="2292"/>
    <lineage>
        <taxon>Bacteria</taxon>
        <taxon>Pseudomonadati</taxon>
        <taxon>Thermodesulfobacteriota</taxon>
        <taxon>Desulfobacteria</taxon>
        <taxon>Desulfobacterales</taxon>
        <taxon>Desulfobacteraceae</taxon>
        <taxon>Desulfobacter</taxon>
    </lineage>
</organism>
<reference evidence="2 3" key="1">
    <citation type="submission" date="2020-06" db="EMBL/GenBank/DDBJ databases">
        <title>High-quality draft genome of sulfate reducer Desulfobacter latus type strain AcrS2 isolated from marine sediment.</title>
        <authorList>
            <person name="Hoppe M."/>
            <person name="Larsen C.K."/>
            <person name="Marshall I.P.G."/>
            <person name="Schramm A."/>
            <person name="Marietou A.G."/>
        </authorList>
    </citation>
    <scope>NUCLEOTIDE SEQUENCE [LARGE SCALE GENOMIC DNA]</scope>
    <source>
        <strain evidence="2 3">AcRS2</strain>
    </source>
</reference>
<keyword evidence="3" id="KW-1185">Reference proteome</keyword>
<protein>
    <submittedName>
        <fullName evidence="2">Uncharacterized protein</fullName>
    </submittedName>
</protein>
<name>A0A850TC99_9BACT</name>
<dbReference type="EMBL" id="JACADJ010000049">
    <property type="protein sequence ID" value="NWH05867.1"/>
    <property type="molecule type" value="Genomic_DNA"/>
</dbReference>
<keyword evidence="1" id="KW-0472">Membrane</keyword>